<dbReference type="Proteomes" id="UP000324222">
    <property type="component" value="Unassembled WGS sequence"/>
</dbReference>
<reference evidence="1 2" key="1">
    <citation type="submission" date="2019-05" db="EMBL/GenBank/DDBJ databases">
        <title>Another draft genome of Portunus trituberculatus and its Hox gene families provides insights of decapod evolution.</title>
        <authorList>
            <person name="Jeong J.-H."/>
            <person name="Song I."/>
            <person name="Kim S."/>
            <person name="Choi T."/>
            <person name="Kim D."/>
            <person name="Ryu S."/>
            <person name="Kim W."/>
        </authorList>
    </citation>
    <scope>NUCLEOTIDE SEQUENCE [LARGE SCALE GENOMIC DNA]</scope>
    <source>
        <tissue evidence="1">Muscle</tissue>
    </source>
</reference>
<sequence>MLSEINLRMDKIAEEIKRETRNKYGSNANGRLTAVGEAKQYTVEHSKRLRHDLTEEFREELVAERQQCEGRTKVVKNKVEEVREEVTRL</sequence>
<proteinExistence type="predicted"/>
<dbReference type="EMBL" id="VSRR010006541">
    <property type="protein sequence ID" value="MPC45035.1"/>
    <property type="molecule type" value="Genomic_DNA"/>
</dbReference>
<evidence type="ECO:0000313" key="1">
    <source>
        <dbReference type="EMBL" id="MPC45035.1"/>
    </source>
</evidence>
<accession>A0A5B7FHI5</accession>
<name>A0A5B7FHI5_PORTR</name>
<gene>
    <name evidence="1" type="ORF">E2C01_038718</name>
</gene>
<organism evidence="1 2">
    <name type="scientific">Portunus trituberculatus</name>
    <name type="common">Swimming crab</name>
    <name type="synonym">Neptunus trituberculatus</name>
    <dbReference type="NCBI Taxonomy" id="210409"/>
    <lineage>
        <taxon>Eukaryota</taxon>
        <taxon>Metazoa</taxon>
        <taxon>Ecdysozoa</taxon>
        <taxon>Arthropoda</taxon>
        <taxon>Crustacea</taxon>
        <taxon>Multicrustacea</taxon>
        <taxon>Malacostraca</taxon>
        <taxon>Eumalacostraca</taxon>
        <taxon>Eucarida</taxon>
        <taxon>Decapoda</taxon>
        <taxon>Pleocyemata</taxon>
        <taxon>Brachyura</taxon>
        <taxon>Eubrachyura</taxon>
        <taxon>Portunoidea</taxon>
        <taxon>Portunidae</taxon>
        <taxon>Portuninae</taxon>
        <taxon>Portunus</taxon>
    </lineage>
</organism>
<protein>
    <submittedName>
        <fullName evidence="1">Uncharacterized protein</fullName>
    </submittedName>
</protein>
<keyword evidence="2" id="KW-1185">Reference proteome</keyword>
<dbReference type="AlphaFoldDB" id="A0A5B7FHI5"/>
<comment type="caution">
    <text evidence="1">The sequence shown here is derived from an EMBL/GenBank/DDBJ whole genome shotgun (WGS) entry which is preliminary data.</text>
</comment>
<evidence type="ECO:0000313" key="2">
    <source>
        <dbReference type="Proteomes" id="UP000324222"/>
    </source>
</evidence>